<keyword evidence="6" id="KW-0282">Flagellum</keyword>
<sequence length="350" mass="37797">MKTSFVSNLAVQNAMRLTIQQGQEELLKLQTEVSTGRHADVGLELGSSTARSVNLQRELARLETLVDTNSVVTQRLASSQEALGTMAEAAEQVRNTLVTFKGNDSVDQLSVQKTEIESAMSLFTASANTSFNGEFLFAGINTDVKPFEDYAATGSAAKTTFDNALATYMSANGIASMSDFTAAQMEDFITNTLEPLYTDDAQWAADWSAASSQNMTSRISTSEVVQSSTNATTSGFRMFALASVISSELMDEDIGSDVRAYVGEAALGYVEQAITGLTAERSTLGISEARVEKANTSLEVQIKLINTHITDLEGVDTYDASTRMNTLLTQMETSYTLTGRIQQLSLIDFL</sequence>
<feature type="domain" description="Flagellin N-terminal" evidence="4">
    <location>
        <begin position="6"/>
        <end position="142"/>
    </location>
</feature>
<gene>
    <name evidence="6" type="ORF">AU381_03950</name>
</gene>
<dbReference type="GO" id="GO:0005576">
    <property type="term" value="C:extracellular region"/>
    <property type="evidence" value="ECO:0007669"/>
    <property type="project" value="UniProtKB-SubCell"/>
</dbReference>
<dbReference type="InterPro" id="IPR001492">
    <property type="entry name" value="Flagellin"/>
</dbReference>
<reference evidence="6 7" key="1">
    <citation type="journal article" date="2016" name="Int. J. Syst. Evol. Microbiol.">
        <title>Ensifer glycinis sp. nov., an novel rhizobial species associated with Glycine spp.</title>
        <authorList>
            <person name="Yan H."/>
            <person name="Yan J."/>
            <person name="Sui X.H."/>
            <person name="Wang E.T."/>
            <person name="Chen W.X."/>
            <person name="Zhang X.X."/>
            <person name="Chen W.F."/>
        </authorList>
    </citation>
    <scope>NUCLEOTIDE SEQUENCE [LARGE SCALE GENOMIC DNA]</scope>
    <source>
        <strain evidence="6 7">CCBAU 23380</strain>
    </source>
</reference>
<dbReference type="NCBIfam" id="NF004669">
    <property type="entry name" value="PRK06008.1"/>
    <property type="match status" value="1"/>
</dbReference>
<dbReference type="InterPro" id="IPR046358">
    <property type="entry name" value="Flagellin_C"/>
</dbReference>
<dbReference type="Pfam" id="PF00669">
    <property type="entry name" value="Flagellin_N"/>
    <property type="match status" value="1"/>
</dbReference>
<protein>
    <recommendedName>
        <fullName evidence="3">Flagellin</fullName>
    </recommendedName>
</protein>
<dbReference type="AlphaFoldDB" id="A0A178Y0P0"/>
<feature type="domain" description="Flagellin C-terminal" evidence="5">
    <location>
        <begin position="267"/>
        <end position="350"/>
    </location>
</feature>
<dbReference type="Pfam" id="PF00700">
    <property type="entry name" value="Flagellin_C"/>
    <property type="match status" value="1"/>
</dbReference>
<comment type="similarity">
    <text evidence="1 3">Belongs to the bacterial flagellin family.</text>
</comment>
<name>A0A178Y0P0_9HYPH</name>
<dbReference type="Gene3D" id="1.20.1330.10">
    <property type="entry name" value="f41 fragment of flagellin, N-terminal domain"/>
    <property type="match status" value="1"/>
</dbReference>
<dbReference type="GO" id="GO:0005198">
    <property type="term" value="F:structural molecule activity"/>
    <property type="evidence" value="ECO:0007669"/>
    <property type="project" value="UniProtKB-UniRule"/>
</dbReference>
<evidence type="ECO:0000256" key="2">
    <source>
        <dbReference type="ARBA" id="ARBA00023143"/>
    </source>
</evidence>
<keyword evidence="3" id="KW-0964">Secreted</keyword>
<dbReference type="InterPro" id="IPR001029">
    <property type="entry name" value="Flagellin_N"/>
</dbReference>
<dbReference type="Proteomes" id="UP000094025">
    <property type="component" value="Unassembled WGS sequence"/>
</dbReference>
<keyword evidence="6" id="KW-0966">Cell projection</keyword>
<dbReference type="PANTHER" id="PTHR42792">
    <property type="entry name" value="FLAGELLIN"/>
    <property type="match status" value="1"/>
</dbReference>
<keyword evidence="7" id="KW-1185">Reference proteome</keyword>
<dbReference type="OrthoDB" id="8004955at2"/>
<dbReference type="STRING" id="1472378.AU381_03950"/>
<evidence type="ECO:0000259" key="5">
    <source>
        <dbReference type="Pfam" id="PF00700"/>
    </source>
</evidence>
<dbReference type="PANTHER" id="PTHR42792:SF1">
    <property type="entry name" value="FLAGELLAR HOOK-ASSOCIATED PROTEIN 3"/>
    <property type="match status" value="1"/>
</dbReference>
<comment type="caution">
    <text evidence="6">The sequence shown here is derived from an EMBL/GenBank/DDBJ whole genome shotgun (WGS) entry which is preliminary data.</text>
</comment>
<organism evidence="6 7">
    <name type="scientific">Sinorhizobium glycinis</name>
    <dbReference type="NCBI Taxonomy" id="1472378"/>
    <lineage>
        <taxon>Bacteria</taxon>
        <taxon>Pseudomonadati</taxon>
        <taxon>Pseudomonadota</taxon>
        <taxon>Alphaproteobacteria</taxon>
        <taxon>Hyphomicrobiales</taxon>
        <taxon>Rhizobiaceae</taxon>
        <taxon>Sinorhizobium/Ensifer group</taxon>
        <taxon>Sinorhizobium</taxon>
    </lineage>
</organism>
<evidence type="ECO:0000256" key="3">
    <source>
        <dbReference type="RuleBase" id="RU362073"/>
    </source>
</evidence>
<evidence type="ECO:0000256" key="1">
    <source>
        <dbReference type="ARBA" id="ARBA00005709"/>
    </source>
</evidence>
<keyword evidence="2 3" id="KW-0975">Bacterial flagellum</keyword>
<evidence type="ECO:0000313" key="7">
    <source>
        <dbReference type="Proteomes" id="UP000094025"/>
    </source>
</evidence>
<dbReference type="SUPFAM" id="SSF64518">
    <property type="entry name" value="Phase 1 flagellin"/>
    <property type="match status" value="1"/>
</dbReference>
<evidence type="ECO:0000313" key="6">
    <source>
        <dbReference type="EMBL" id="OAP41047.1"/>
    </source>
</evidence>
<dbReference type="EMBL" id="LPUX01000053">
    <property type="protein sequence ID" value="OAP41047.1"/>
    <property type="molecule type" value="Genomic_DNA"/>
</dbReference>
<accession>A0A178Y0P0</accession>
<dbReference type="GO" id="GO:0009288">
    <property type="term" value="C:bacterial-type flagellum"/>
    <property type="evidence" value="ECO:0007669"/>
    <property type="project" value="UniProtKB-SubCell"/>
</dbReference>
<proteinExistence type="inferred from homology"/>
<comment type="subcellular location">
    <subcellularLocation>
        <location evidence="3">Secreted</location>
    </subcellularLocation>
    <subcellularLocation>
        <location evidence="3">Bacterial flagellum</location>
    </subcellularLocation>
</comment>
<evidence type="ECO:0000259" key="4">
    <source>
        <dbReference type="Pfam" id="PF00669"/>
    </source>
</evidence>
<comment type="function">
    <text evidence="3">Flagellin is the subunit protein which polymerizes to form the filaments of bacterial flagella.</text>
</comment>
<dbReference type="RefSeq" id="WP_064241348.1">
    <property type="nucleotide sequence ID" value="NZ_LPUX01000053.1"/>
</dbReference>
<keyword evidence="6" id="KW-0969">Cilium</keyword>